<accession>A0ABP0WQP3</accession>
<organism evidence="3 4">
    <name type="scientific">Sphagnum jensenii</name>
    <dbReference type="NCBI Taxonomy" id="128206"/>
    <lineage>
        <taxon>Eukaryota</taxon>
        <taxon>Viridiplantae</taxon>
        <taxon>Streptophyta</taxon>
        <taxon>Embryophyta</taxon>
        <taxon>Bryophyta</taxon>
        <taxon>Sphagnophytina</taxon>
        <taxon>Sphagnopsida</taxon>
        <taxon>Sphagnales</taxon>
        <taxon>Sphagnaceae</taxon>
        <taxon>Sphagnum</taxon>
    </lineage>
</organism>
<evidence type="ECO:0000256" key="1">
    <source>
        <dbReference type="SAM" id="MobiDB-lite"/>
    </source>
</evidence>
<evidence type="ECO:0000313" key="4">
    <source>
        <dbReference type="Proteomes" id="UP001497444"/>
    </source>
</evidence>
<dbReference type="InterPro" id="IPR025486">
    <property type="entry name" value="DUF4378"/>
</dbReference>
<sequence length="1386" mass="151363">MADVDQGSRSSFTPVANFHTMQQAPPVVRVGSCVNAFLRLFERNSLSKRFYLTPSNHRLSRDGSRKISRRSVKLEDHPAPALHLLTCEAGIREGSPLPKTGRTVSSMVIANNKVPGMVAQPTDLESLPHGMSHTRTMEMETDSIDIRISPLEESDVRSKSPAVLQELLRCDMTTSKKALKAKLPGFGREIVDQLERRDPEKDAGQKSQLFSQEESLAPHDCPRPQDSVQQQPLLERKDDEQSIVPHCILPPCPLDPSLLSSNSHSQMSFPLKSPLANKGTAHLLEAAVKILEPDMQSCVCAQASNAQQPPASVPSVPHPHNRNDTSSGREGVSHLVASETARTVRSSGYSSATFSNLSASKALCGQSMSRIWNGTEDSELSSAGIDESQYNHGSVSLLESCRNDCECRGCFDTALGTQARCLSPPGKACSNKAVNIKSGNYLEVISGLATSKTNEASMQKFKSEVRNYSDPWSARASERLTTTSSCAANPDYQKTYEVNVQHQARPLLSFSFGKPESMVTDCPDFNKVAEPVSPQVPIPSIPPISQKHMLSGIGVSRNGGCGYCEAFASTMPNPVLAASEFASQSTTKEEVLTRDLQPRGLTLSQAPAQKQITGPTDMPCDRRPSSNGGMRAVRALWGTVAKPDKEEILPGQQVFPTESIVRLDLSHGGLQGQRVPECLSSATQEENVFHKLAEMTRISYNKLFGVRRDGNRSACKKAVVVPKGCETVQSVLQQQSVPYTVPPRCITKSIVDIMDIVNPKVLSTKSCTPEIHQFKTSLDQTNGTGDQRIAAVVQNTSVEFSGGCFRECPTDKNAARVREEIFDSATCVKLESKQFECRVTPLHSRARSIDEVFPELPLDSDLTASKSHTAENGVFCKFDVFKLDHQDLGALGQRPGHCMLDKGLASYMPPFINRSAITAPCDEWETDGHKKGALPNNSASANCNQETCPVVHTLAGDVGVLFPHKESNLKLFAKALEDLHVQNEIEKWRRSLSLMGLVSENQACNSTVDSTHDLSNIGDTFNAETGGAWSTTAAEDSADCTPEMLEHDLGSSNPGTGEGCLSPILMNWFVERSDDFSTGVEEGQQPSPVSVLDSPLHDEVSTTSEPSLAEAEQHLDKVLELHNTHVGIQPSSHDFKKACDSLQESKRSSSPVAEIKSIRENEKNCQAILEISKFQNVDLHGRLLKAHLLVEEKEQSFVHGVLRAAQLLSESESALKCFLPGLPMDPTLFDRLESDYAEEINLGGASVSLSRTSSHYQCRALCQCDHKLLFDSMNEALVAEIDSCGELKPWVNSIPMVSDFALGPGGCKLVDKVYGTICKWRELASNAIDSLIDRDMACGLYRWSYYEEEIGDIALEIGSTLLSQMVEEVVNDLAADIQLEICRVYS</sequence>
<evidence type="ECO:0000313" key="3">
    <source>
        <dbReference type="EMBL" id="CAK9268136.1"/>
    </source>
</evidence>
<feature type="region of interest" description="Disordered" evidence="1">
    <location>
        <begin position="307"/>
        <end position="331"/>
    </location>
</feature>
<feature type="region of interest" description="Disordered" evidence="1">
    <location>
        <begin position="1076"/>
        <end position="1109"/>
    </location>
</feature>
<dbReference type="PANTHER" id="PTHR21726:SF61">
    <property type="entry name" value="DNAA INITIATOR-ASSOCIATING PROTEIN"/>
    <property type="match status" value="1"/>
</dbReference>
<gene>
    <name evidence="3" type="ORF">CSSPJE1EN1_LOCUS13614</name>
</gene>
<proteinExistence type="predicted"/>
<keyword evidence="4" id="KW-1185">Reference proteome</keyword>
<dbReference type="PANTHER" id="PTHR21726">
    <property type="entry name" value="PHOSPHATIDYLINOSITOL N-ACETYLGLUCOSAMINYLTRANSFERASE SUBUNIT P DOWN SYNDROME CRITICAL REGION PROTEIN 5 -RELATED"/>
    <property type="match status" value="1"/>
</dbReference>
<feature type="domain" description="DUF4378" evidence="2">
    <location>
        <begin position="1196"/>
        <end position="1368"/>
    </location>
</feature>
<reference evidence="3 4" key="1">
    <citation type="submission" date="2024-02" db="EMBL/GenBank/DDBJ databases">
        <authorList>
            <consortium name="ELIXIR-Norway"/>
            <consortium name="Elixir Norway"/>
        </authorList>
    </citation>
    <scope>NUCLEOTIDE SEQUENCE [LARGE SCALE GENOMIC DNA]</scope>
</reference>
<dbReference type="Proteomes" id="UP001497444">
    <property type="component" value="Chromosome 2"/>
</dbReference>
<protein>
    <recommendedName>
        <fullName evidence="2">DUF4378 domain-containing protein</fullName>
    </recommendedName>
</protein>
<dbReference type="EMBL" id="OZ020097">
    <property type="protein sequence ID" value="CAK9268136.1"/>
    <property type="molecule type" value="Genomic_DNA"/>
</dbReference>
<evidence type="ECO:0000259" key="2">
    <source>
        <dbReference type="Pfam" id="PF14309"/>
    </source>
</evidence>
<dbReference type="Pfam" id="PF14309">
    <property type="entry name" value="DUF4378"/>
    <property type="match status" value="1"/>
</dbReference>
<name>A0ABP0WQP3_9BRYO</name>